<sequence length="287" mass="31999">METVLHMQGSTSSPLTPLFLIHAVSGLAFPYLTLGDLSPADMEPEKARPVYGISSPLYNSSSYRAPGSFEELARQYVSMIQEIQPAGPYLLGGWSMGGMIAVKMADLLQEQGETVLHVIMIDSANPEQYPAFVDNEEHDFIADMAYSAVAQKMNLPGSSHSDGMSSDSDQDDDADVELESMLLKMRKHIWESIGVISKTEPGQLLPGKCNTSVTLIKCIKLAPVVPAVRLERKNFIRKCFLHPTLRWRAKQFNHFRTILFNAEHDDVFDSKHAPELTHILRIVLSRI</sequence>
<keyword evidence="3" id="KW-1185">Reference proteome</keyword>
<gene>
    <name evidence="2" type="ORF">C8Q69DRAFT_98150</name>
</gene>
<proteinExistence type="predicted"/>
<dbReference type="RefSeq" id="XP_028482086.1">
    <property type="nucleotide sequence ID" value="XM_028634243.1"/>
</dbReference>
<organism evidence="2 3">
    <name type="scientific">Byssochlamys spectabilis</name>
    <name type="common">Paecilomyces variotii</name>
    <dbReference type="NCBI Taxonomy" id="264951"/>
    <lineage>
        <taxon>Eukaryota</taxon>
        <taxon>Fungi</taxon>
        <taxon>Dikarya</taxon>
        <taxon>Ascomycota</taxon>
        <taxon>Pezizomycotina</taxon>
        <taxon>Eurotiomycetes</taxon>
        <taxon>Eurotiomycetidae</taxon>
        <taxon>Eurotiales</taxon>
        <taxon>Thermoascaceae</taxon>
        <taxon>Paecilomyces</taxon>
    </lineage>
</organism>
<accession>A0A443HKV5</accession>
<reference evidence="2 3" key="1">
    <citation type="journal article" date="2018" name="Front. Microbiol.">
        <title>Genomic and genetic insights into a cosmopolitan fungus, Paecilomyces variotii (Eurotiales).</title>
        <authorList>
            <person name="Urquhart A.S."/>
            <person name="Mondo S.J."/>
            <person name="Makela M.R."/>
            <person name="Hane J.K."/>
            <person name="Wiebenga A."/>
            <person name="He G."/>
            <person name="Mihaltcheva S."/>
            <person name="Pangilinan J."/>
            <person name="Lipzen A."/>
            <person name="Barry K."/>
            <person name="de Vries R.P."/>
            <person name="Grigoriev I.V."/>
            <person name="Idnurm A."/>
        </authorList>
    </citation>
    <scope>NUCLEOTIDE SEQUENCE [LARGE SCALE GENOMIC DNA]</scope>
    <source>
        <strain evidence="2 3">CBS 101075</strain>
    </source>
</reference>
<dbReference type="InterPro" id="IPR001031">
    <property type="entry name" value="Thioesterase"/>
</dbReference>
<dbReference type="VEuPathDB" id="FungiDB:C8Q69DRAFT_98150"/>
<comment type="caution">
    <text evidence="2">The sequence shown here is derived from an EMBL/GenBank/DDBJ whole genome shotgun (WGS) entry which is preliminary data.</text>
</comment>
<evidence type="ECO:0000313" key="3">
    <source>
        <dbReference type="Proteomes" id="UP000283841"/>
    </source>
</evidence>
<dbReference type="Pfam" id="PF00975">
    <property type="entry name" value="Thioesterase"/>
    <property type="match status" value="1"/>
</dbReference>
<evidence type="ECO:0000259" key="1">
    <source>
        <dbReference type="Pfam" id="PF00975"/>
    </source>
</evidence>
<dbReference type="Gene3D" id="3.40.50.1820">
    <property type="entry name" value="alpha/beta hydrolase"/>
    <property type="match status" value="1"/>
</dbReference>
<dbReference type="SUPFAM" id="SSF53474">
    <property type="entry name" value="alpha/beta-Hydrolases"/>
    <property type="match status" value="1"/>
</dbReference>
<dbReference type="Proteomes" id="UP000283841">
    <property type="component" value="Unassembled WGS sequence"/>
</dbReference>
<keyword evidence="2" id="KW-0378">Hydrolase</keyword>
<dbReference type="InterPro" id="IPR029058">
    <property type="entry name" value="AB_hydrolase_fold"/>
</dbReference>
<feature type="domain" description="Thioesterase" evidence="1">
    <location>
        <begin position="17"/>
        <end position="142"/>
    </location>
</feature>
<dbReference type="STRING" id="264951.A0A443HKV5"/>
<evidence type="ECO:0000313" key="2">
    <source>
        <dbReference type="EMBL" id="RWQ92441.1"/>
    </source>
</evidence>
<protein>
    <submittedName>
        <fullName evidence="2">Alpha/Beta hydrolase protein</fullName>
    </submittedName>
</protein>
<dbReference type="EMBL" id="RCNU01000013">
    <property type="protein sequence ID" value="RWQ92441.1"/>
    <property type="molecule type" value="Genomic_DNA"/>
</dbReference>
<dbReference type="GO" id="GO:0016787">
    <property type="term" value="F:hydrolase activity"/>
    <property type="evidence" value="ECO:0007669"/>
    <property type="project" value="UniProtKB-KW"/>
</dbReference>
<dbReference type="AlphaFoldDB" id="A0A443HKV5"/>
<dbReference type="GeneID" id="39603520"/>
<name>A0A443HKV5_BYSSP</name>